<name>A0A0G2J249_9EURO</name>
<proteinExistence type="predicted"/>
<dbReference type="EMBL" id="LCZI01000922">
    <property type="protein sequence ID" value="KKZ63789.1"/>
    <property type="molecule type" value="Genomic_DNA"/>
</dbReference>
<protein>
    <recommendedName>
        <fullName evidence="3">Protein kinase domain-containing protein</fullName>
    </recommendedName>
</protein>
<comment type="caution">
    <text evidence="1">The sequence shown here is derived from an EMBL/GenBank/DDBJ whole genome shotgun (WGS) entry which is preliminary data.</text>
</comment>
<dbReference type="InterPro" id="IPR011009">
    <property type="entry name" value="Kinase-like_dom_sf"/>
</dbReference>
<dbReference type="VEuPathDB" id="FungiDB:EMCG_01893"/>
<dbReference type="SUPFAM" id="SSF56112">
    <property type="entry name" value="Protein kinase-like (PK-like)"/>
    <property type="match status" value="1"/>
</dbReference>
<evidence type="ECO:0008006" key="3">
    <source>
        <dbReference type="Google" id="ProtNLM"/>
    </source>
</evidence>
<organism evidence="1 2">
    <name type="scientific">[Emmonsia] crescens</name>
    <dbReference type="NCBI Taxonomy" id="73230"/>
    <lineage>
        <taxon>Eukaryota</taxon>
        <taxon>Fungi</taxon>
        <taxon>Dikarya</taxon>
        <taxon>Ascomycota</taxon>
        <taxon>Pezizomycotina</taxon>
        <taxon>Eurotiomycetes</taxon>
        <taxon>Eurotiomycetidae</taxon>
        <taxon>Onygenales</taxon>
        <taxon>Ajellomycetaceae</taxon>
        <taxon>Emergomyces</taxon>
    </lineage>
</organism>
<gene>
    <name evidence="1" type="ORF">EMCG_01893</name>
</gene>
<evidence type="ECO:0000313" key="1">
    <source>
        <dbReference type="EMBL" id="KKZ63789.1"/>
    </source>
</evidence>
<dbReference type="AlphaFoldDB" id="A0A0G2J249"/>
<reference evidence="2" key="1">
    <citation type="journal article" date="2015" name="PLoS Genet.">
        <title>The dynamic genome and transcriptome of the human fungal pathogen Blastomyces and close relative Emmonsia.</title>
        <authorList>
            <person name="Munoz J.F."/>
            <person name="Gauthier G.M."/>
            <person name="Desjardins C.A."/>
            <person name="Gallo J.E."/>
            <person name="Holder J."/>
            <person name="Sullivan T.D."/>
            <person name="Marty A.J."/>
            <person name="Carmen J.C."/>
            <person name="Chen Z."/>
            <person name="Ding L."/>
            <person name="Gujja S."/>
            <person name="Magrini V."/>
            <person name="Misas E."/>
            <person name="Mitreva M."/>
            <person name="Priest M."/>
            <person name="Saif S."/>
            <person name="Whiston E.A."/>
            <person name="Young S."/>
            <person name="Zeng Q."/>
            <person name="Goldman W.E."/>
            <person name="Mardis E.R."/>
            <person name="Taylor J.W."/>
            <person name="McEwen J.G."/>
            <person name="Clay O.K."/>
            <person name="Klein B.S."/>
            <person name="Cuomo C.A."/>
        </authorList>
    </citation>
    <scope>NUCLEOTIDE SEQUENCE [LARGE SCALE GENOMIC DNA]</scope>
    <source>
        <strain evidence="2">UAMH 3008</strain>
    </source>
</reference>
<dbReference type="Proteomes" id="UP000034164">
    <property type="component" value="Unassembled WGS sequence"/>
</dbReference>
<evidence type="ECO:0000313" key="2">
    <source>
        <dbReference type="Proteomes" id="UP000034164"/>
    </source>
</evidence>
<sequence length="222" mass="25924">MPETFVGPTRKEDTIYRDETGFDDKFKIHIDFARVEFVETLKDSEASSIFHVNYYGKPRALKVFHNNGDPGYACDRIRDLNRSRCEIRAYCSLKQFNICDAGFHDTSLPCAILLEYLPNPLLMNCVTYTKERMHKAVISIQQIHLALVEHNDPYPKNILIIPDDPERVVWIDFDVAIVYPNNTYIGKKEHQRIEFETEVVESFGWLLEEDQKKGLPPNTKFY</sequence>
<dbReference type="OrthoDB" id="4185642at2759"/>
<accession>A0A0G2J249</accession>